<evidence type="ECO:0000313" key="2">
    <source>
        <dbReference type="EMBL" id="GLK66498.1"/>
    </source>
</evidence>
<dbReference type="EMBL" id="BSFI01000001">
    <property type="protein sequence ID" value="GLK66498.1"/>
    <property type="molecule type" value="Genomic_DNA"/>
</dbReference>
<dbReference type="RefSeq" id="WP_271166761.1">
    <property type="nucleotide sequence ID" value="NZ_BSFI01000001.1"/>
</dbReference>
<organism evidence="2 3">
    <name type="scientific">Hansschlegelia plantiphila</name>
    <dbReference type="NCBI Taxonomy" id="374655"/>
    <lineage>
        <taxon>Bacteria</taxon>
        <taxon>Pseudomonadati</taxon>
        <taxon>Pseudomonadota</taxon>
        <taxon>Alphaproteobacteria</taxon>
        <taxon>Hyphomicrobiales</taxon>
        <taxon>Methylopilaceae</taxon>
        <taxon>Hansschlegelia</taxon>
    </lineage>
</organism>
<accession>A0A9W6IYP3</accession>
<proteinExistence type="predicted"/>
<dbReference type="InterPro" id="IPR002575">
    <property type="entry name" value="Aminoglycoside_PTrfase"/>
</dbReference>
<name>A0A9W6IYP3_9HYPH</name>
<dbReference type="AlphaFoldDB" id="A0A9W6IYP3"/>
<comment type="caution">
    <text evidence="2">The sequence shown here is derived from an EMBL/GenBank/DDBJ whole genome shotgun (WGS) entry which is preliminary data.</text>
</comment>
<protein>
    <recommendedName>
        <fullName evidence="1">Aminoglycoside phosphotransferase domain-containing protein</fullName>
    </recommendedName>
</protein>
<dbReference type="InterPro" id="IPR011009">
    <property type="entry name" value="Kinase-like_dom_sf"/>
</dbReference>
<dbReference type="Gene3D" id="3.90.1200.10">
    <property type="match status" value="1"/>
</dbReference>
<reference evidence="2" key="2">
    <citation type="submission" date="2023-01" db="EMBL/GenBank/DDBJ databases">
        <authorList>
            <person name="Sun Q."/>
            <person name="Evtushenko L."/>
        </authorList>
    </citation>
    <scope>NUCLEOTIDE SEQUENCE</scope>
    <source>
        <strain evidence="2">VKM B-2347</strain>
    </source>
</reference>
<dbReference type="SUPFAM" id="SSF56112">
    <property type="entry name" value="Protein kinase-like (PK-like)"/>
    <property type="match status" value="1"/>
</dbReference>
<sequence>MRRIETSDLVGVIGRGRISTIYALSDGRALKAYPARLRPAFAEREFRVTQAALAAGAPSWRADELASFEGRPCIVGEHVPGETLGVKLRRSLSDAAGVAVALADANVRIARSALADPAAVERNWRRETYFRGAVYGRRVMADEGLCHGDLNVDNVMVRPDGTLVALDWALAFYGPVVADFRRSNRSFRKALLRNEPGKAARSAKRAIALAHEVIVCRRMGWPIVRLGK</sequence>
<dbReference type="Proteomes" id="UP001143372">
    <property type="component" value="Unassembled WGS sequence"/>
</dbReference>
<evidence type="ECO:0000313" key="3">
    <source>
        <dbReference type="Proteomes" id="UP001143372"/>
    </source>
</evidence>
<dbReference type="Pfam" id="PF01636">
    <property type="entry name" value="APH"/>
    <property type="match status" value="1"/>
</dbReference>
<gene>
    <name evidence="2" type="ORF">GCM10008179_01360</name>
</gene>
<feature type="domain" description="Aminoglycoside phosphotransferase" evidence="1">
    <location>
        <begin position="142"/>
        <end position="180"/>
    </location>
</feature>
<reference evidence="2" key="1">
    <citation type="journal article" date="2014" name="Int. J. Syst. Evol. Microbiol.">
        <title>Complete genome sequence of Corynebacterium casei LMG S-19264T (=DSM 44701T), isolated from a smear-ripened cheese.</title>
        <authorList>
            <consortium name="US DOE Joint Genome Institute (JGI-PGF)"/>
            <person name="Walter F."/>
            <person name="Albersmeier A."/>
            <person name="Kalinowski J."/>
            <person name="Ruckert C."/>
        </authorList>
    </citation>
    <scope>NUCLEOTIDE SEQUENCE</scope>
    <source>
        <strain evidence="2">VKM B-2347</strain>
    </source>
</reference>
<keyword evidence="3" id="KW-1185">Reference proteome</keyword>
<evidence type="ECO:0000259" key="1">
    <source>
        <dbReference type="Pfam" id="PF01636"/>
    </source>
</evidence>